<dbReference type="GO" id="GO:0046486">
    <property type="term" value="P:glycerolipid metabolic process"/>
    <property type="evidence" value="ECO:0007669"/>
    <property type="project" value="UniProtKB-ARBA"/>
</dbReference>
<dbReference type="InterPro" id="IPR027417">
    <property type="entry name" value="P-loop_NTPase"/>
</dbReference>
<dbReference type="EMBL" id="KN824330">
    <property type="protein sequence ID" value="KIM23931.1"/>
    <property type="molecule type" value="Genomic_DNA"/>
</dbReference>
<evidence type="ECO:0000256" key="1">
    <source>
        <dbReference type="ARBA" id="ARBA00023098"/>
    </source>
</evidence>
<feature type="domain" description="PNPLA" evidence="4">
    <location>
        <begin position="33"/>
        <end position="229"/>
    </location>
</feature>
<sequence>MPLQPSLASGGKGICLLSFGKYPPFVTPRPLTRLIDAGGTRAVSQLTILAQLMHRLNYGTTENSLNRPHTIFDMIGGVGSGGFIAVLLVIFGLTVEEALEEFTDLSVNVIDRQNIDADTRTTNLNTYVDNLFMKYKMDKDLRLLDANVRSKGCKLAVPVSSKTHAGSIHVLRNYSSYREQTPNLTVVEAILATLATPPLFTSTQIRKDAATFEYIGADWTLGNPTQEIIIEAHEAFGAEAKVACLLSLGCGHPGVFTISDNSASAELGRLIEHLALDAERKAQSIDSQMERLGTYYRYSVSNGLERTSSTKIIGPGEITAHTKVYLDDPQMMRRTDACVDTLRLREGVSSLDQLRYTGDRTSNSPRLPPLTKTFVMRKKPWEFIEKILLAPQDPNDGDDPRMLFITGIGGCGKTQLMLKFMKEKKSQFAYQFFIDGSSEDRIRADIIRNVRALGTEHAQKGFEDCLIFLAYPRDGRSLLVYDNVDDPNIDLSSLLPHGASCLIAITSRNCTLGYLQPESHLQLDVMSLDEASDLLLHGLNILAPISDTFQEDIHRLAQTLGRLPIALQQACAYMRQTKCLAEEYIERLSTSRRELLGRAMKIQINMQSISTHAAFETSFVKLPTYSRQMLRLLSQFHWNGFPLELVKMAAENQFLDFKWTSLERDGDSYIGKRFLEDIFLRNGEWKVTNLDDIIVSLENYSLVTTVHGVDTLLLQVHPLLHEWVRTYAVDDQHNYESAAIFLLALGARNEYTAATQYLASHVTHMAAHWDHLHINDAIAFGSLLSHNSVHRGALRLQKRVVEELRRTLKSDENDLSNSLWDLALTHSALRQFTEAEVLQEEVLAMKRGVLGERHPRTLSAASNLALTYGKSGKLKEAESLQKNLLKMSKEILGEGHPDTVTALNNLASTYYRLESMNEAKGLFEEVVKHRMETLGDRHPHTISASSNLALTYRKLGKLEEAKLLQEEVLKTREIVLGARNPSTVKASKNLAITLRMLNQLTSIESLRYSVYVHTSQENSHFPAHNSVSTRVALNPTQTLSDSDMPNDVVATASNSTQAISNQNTSHTSIGAILSRRQRFITQGTASASINTVLNSTTTCSSGISYIATAARSIPMVPGARARQLYPIHAHSLDQNQELVRFSALRHLSTHQTKGKKKKRKENQELDLAGNTSQPSMQANTIDVNQELDLAGITSRPSMQANAIDGKQELDLAGNTSRPSMQANAIDGNQELDPGKVIPQPIHADYGDQIRELDPARIISQRPVYANFIDGIQRISRFDMQSFDFPDRSWEAWLSVINS</sequence>
<dbReference type="SUPFAM" id="SSF48452">
    <property type="entry name" value="TPR-like"/>
    <property type="match status" value="1"/>
</dbReference>
<dbReference type="Pfam" id="PF01734">
    <property type="entry name" value="Patatin"/>
    <property type="match status" value="1"/>
</dbReference>
<dbReference type="STRING" id="933852.A0A0C3AXF5"/>
<keyword evidence="1" id="KW-0443">Lipid metabolism</keyword>
<evidence type="ECO:0000313" key="5">
    <source>
        <dbReference type="EMBL" id="KIM23931.1"/>
    </source>
</evidence>
<dbReference type="OrthoDB" id="1658288at2759"/>
<dbReference type="Pfam" id="PF00931">
    <property type="entry name" value="NB-ARC"/>
    <property type="match status" value="1"/>
</dbReference>
<protein>
    <recommendedName>
        <fullName evidence="4">PNPLA domain-containing protein</fullName>
    </recommendedName>
</protein>
<evidence type="ECO:0000256" key="3">
    <source>
        <dbReference type="SAM" id="MobiDB-lite"/>
    </source>
</evidence>
<dbReference type="SUPFAM" id="SSF52540">
    <property type="entry name" value="P-loop containing nucleoside triphosphate hydrolases"/>
    <property type="match status" value="1"/>
</dbReference>
<dbReference type="InterPro" id="IPR002641">
    <property type="entry name" value="PNPLA_dom"/>
</dbReference>
<dbReference type="SUPFAM" id="SSF52151">
    <property type="entry name" value="FabD/lysophospholipase-like"/>
    <property type="match status" value="1"/>
</dbReference>
<dbReference type="InterPro" id="IPR016035">
    <property type="entry name" value="Acyl_Trfase/lysoPLipase"/>
</dbReference>
<dbReference type="PROSITE" id="PS51635">
    <property type="entry name" value="PNPLA"/>
    <property type="match status" value="1"/>
</dbReference>
<name>A0A0C3AXF5_SERVB</name>
<accession>A0A0C3AXF5</accession>
<comment type="caution">
    <text evidence="2">Lacks conserved residue(s) required for the propagation of feature annotation.</text>
</comment>
<dbReference type="GO" id="GO:0043531">
    <property type="term" value="F:ADP binding"/>
    <property type="evidence" value="ECO:0007669"/>
    <property type="project" value="InterPro"/>
</dbReference>
<dbReference type="InterPro" id="IPR053137">
    <property type="entry name" value="NLR-like"/>
</dbReference>
<gene>
    <name evidence="5" type="ORF">M408DRAFT_27516</name>
</gene>
<organism evidence="5 6">
    <name type="scientific">Serendipita vermifera MAFF 305830</name>
    <dbReference type="NCBI Taxonomy" id="933852"/>
    <lineage>
        <taxon>Eukaryota</taxon>
        <taxon>Fungi</taxon>
        <taxon>Dikarya</taxon>
        <taxon>Basidiomycota</taxon>
        <taxon>Agaricomycotina</taxon>
        <taxon>Agaricomycetes</taxon>
        <taxon>Sebacinales</taxon>
        <taxon>Serendipitaceae</taxon>
        <taxon>Serendipita</taxon>
    </lineage>
</organism>
<dbReference type="PRINTS" id="PR00381">
    <property type="entry name" value="KINESINLIGHT"/>
</dbReference>
<reference evidence="6" key="2">
    <citation type="submission" date="2015-01" db="EMBL/GenBank/DDBJ databases">
        <title>Evolutionary Origins and Diversification of the Mycorrhizal Mutualists.</title>
        <authorList>
            <consortium name="DOE Joint Genome Institute"/>
            <consortium name="Mycorrhizal Genomics Consortium"/>
            <person name="Kohler A."/>
            <person name="Kuo A."/>
            <person name="Nagy L.G."/>
            <person name="Floudas D."/>
            <person name="Copeland A."/>
            <person name="Barry K.W."/>
            <person name="Cichocki N."/>
            <person name="Veneault-Fourrey C."/>
            <person name="LaButti K."/>
            <person name="Lindquist E.A."/>
            <person name="Lipzen A."/>
            <person name="Lundell T."/>
            <person name="Morin E."/>
            <person name="Murat C."/>
            <person name="Riley R."/>
            <person name="Ohm R."/>
            <person name="Sun H."/>
            <person name="Tunlid A."/>
            <person name="Henrissat B."/>
            <person name="Grigoriev I.V."/>
            <person name="Hibbett D.S."/>
            <person name="Martin F."/>
        </authorList>
    </citation>
    <scope>NUCLEOTIDE SEQUENCE [LARGE SCALE GENOMIC DNA]</scope>
    <source>
        <strain evidence="6">MAFF 305830</strain>
    </source>
</reference>
<feature type="region of interest" description="Disordered" evidence="3">
    <location>
        <begin position="1148"/>
        <end position="1175"/>
    </location>
</feature>
<keyword evidence="6" id="KW-1185">Reference proteome</keyword>
<dbReference type="PANTHER" id="PTHR46082:SF6">
    <property type="entry name" value="AAA+ ATPASE DOMAIN-CONTAINING PROTEIN-RELATED"/>
    <property type="match status" value="1"/>
</dbReference>
<dbReference type="Gene3D" id="3.40.1090.10">
    <property type="entry name" value="Cytosolic phospholipase A2 catalytic domain"/>
    <property type="match status" value="1"/>
</dbReference>
<dbReference type="PANTHER" id="PTHR46082">
    <property type="entry name" value="ATP/GTP-BINDING PROTEIN-RELATED"/>
    <property type="match status" value="1"/>
</dbReference>
<dbReference type="InterPro" id="IPR002182">
    <property type="entry name" value="NB-ARC"/>
</dbReference>
<dbReference type="Proteomes" id="UP000054097">
    <property type="component" value="Unassembled WGS sequence"/>
</dbReference>
<dbReference type="Gene3D" id="3.40.50.300">
    <property type="entry name" value="P-loop containing nucleotide triphosphate hydrolases"/>
    <property type="match status" value="1"/>
</dbReference>
<reference evidence="5 6" key="1">
    <citation type="submission" date="2014-04" db="EMBL/GenBank/DDBJ databases">
        <authorList>
            <consortium name="DOE Joint Genome Institute"/>
            <person name="Kuo A."/>
            <person name="Zuccaro A."/>
            <person name="Kohler A."/>
            <person name="Nagy L.G."/>
            <person name="Floudas D."/>
            <person name="Copeland A."/>
            <person name="Barry K.W."/>
            <person name="Cichocki N."/>
            <person name="Veneault-Fourrey C."/>
            <person name="LaButti K."/>
            <person name="Lindquist E.A."/>
            <person name="Lipzen A."/>
            <person name="Lundell T."/>
            <person name="Morin E."/>
            <person name="Murat C."/>
            <person name="Sun H."/>
            <person name="Tunlid A."/>
            <person name="Henrissat B."/>
            <person name="Grigoriev I.V."/>
            <person name="Hibbett D.S."/>
            <person name="Martin F."/>
            <person name="Nordberg H.P."/>
            <person name="Cantor M.N."/>
            <person name="Hua S.X."/>
        </authorList>
    </citation>
    <scope>NUCLEOTIDE SEQUENCE [LARGE SCALE GENOMIC DNA]</scope>
    <source>
        <strain evidence="5 6">MAFF 305830</strain>
    </source>
</reference>
<dbReference type="Gene3D" id="1.25.40.10">
    <property type="entry name" value="Tetratricopeptide repeat domain"/>
    <property type="match status" value="1"/>
</dbReference>
<dbReference type="Pfam" id="PF13424">
    <property type="entry name" value="TPR_12"/>
    <property type="match status" value="2"/>
</dbReference>
<evidence type="ECO:0000313" key="6">
    <source>
        <dbReference type="Proteomes" id="UP000054097"/>
    </source>
</evidence>
<dbReference type="HOGENOM" id="CLU_000288_125_6_1"/>
<evidence type="ECO:0000259" key="4">
    <source>
        <dbReference type="PROSITE" id="PS51635"/>
    </source>
</evidence>
<dbReference type="InterPro" id="IPR011990">
    <property type="entry name" value="TPR-like_helical_dom_sf"/>
</dbReference>
<proteinExistence type="predicted"/>
<evidence type="ECO:0000256" key="2">
    <source>
        <dbReference type="PROSITE-ProRule" id="PRU01161"/>
    </source>
</evidence>